<keyword evidence="8" id="KW-1185">Reference proteome</keyword>
<comment type="catalytic activity">
    <reaction evidence="3">
        <text>2 GTP = 3',3'-c-di-GMP + 2 diphosphate</text>
        <dbReference type="Rhea" id="RHEA:24898"/>
        <dbReference type="ChEBI" id="CHEBI:33019"/>
        <dbReference type="ChEBI" id="CHEBI:37565"/>
        <dbReference type="ChEBI" id="CHEBI:58805"/>
        <dbReference type="EC" id="2.7.7.65"/>
    </reaction>
</comment>
<evidence type="ECO:0000313" key="7">
    <source>
        <dbReference type="EMBL" id="ORE89249.1"/>
    </source>
</evidence>
<keyword evidence="4" id="KW-0472">Membrane</keyword>
<keyword evidence="4" id="KW-1133">Transmembrane helix</keyword>
<feature type="transmembrane region" description="Helical" evidence="4">
    <location>
        <begin position="183"/>
        <end position="205"/>
    </location>
</feature>
<evidence type="ECO:0000259" key="6">
    <source>
        <dbReference type="PROSITE" id="PS50887"/>
    </source>
</evidence>
<feature type="signal peptide" evidence="5">
    <location>
        <begin position="1"/>
        <end position="27"/>
    </location>
</feature>
<dbReference type="STRING" id="1317117.ATO7_05200"/>
<sequence length="422" mass="45960">MTPKPARNTLFTASAALLLCVATVALGQHDDALGMLEPHTSALVISAALFSIVCGFSHPDHGYVSFDRVTQVASILLLGPAPAALLNGLASLLYPLHRVLRGESWRSAVDAAMANAGMMILIILAAGSAYQKAGGDTPIGALSTPAWIPLLVMMTVLHLSNELCMAWFLWLRERKPWRRIASFSYAVEGFSILIGISVAAILPQIPLPEGILLLIILATGMVVVRQLAMLRQTLSRQIAERTQELEAKTAQLDRLAKVDALTGLPNRRSLENRLDTLFDGPAEAREGLYVAILDIDHFKQVNDQHSHALGDEVLRELGNMIRSNQFSQDSAGRYGGDEFILCLQRTQRHAARDTCQALLQQFSQHRWSSTNQPVHVSASIGLTAVRAEDSRTTALARADRRLYAAKSAGRNQLRADDDAHAA</sequence>
<dbReference type="EC" id="2.7.7.65" evidence="2"/>
<accession>A0A1Y1SJ79</accession>
<dbReference type="GO" id="GO:0043709">
    <property type="term" value="P:cell adhesion involved in single-species biofilm formation"/>
    <property type="evidence" value="ECO:0007669"/>
    <property type="project" value="TreeGrafter"/>
</dbReference>
<feature type="transmembrane region" description="Helical" evidence="4">
    <location>
        <begin position="108"/>
        <end position="127"/>
    </location>
</feature>
<feature type="transmembrane region" description="Helical" evidence="4">
    <location>
        <begin position="211"/>
        <end position="228"/>
    </location>
</feature>
<dbReference type="PANTHER" id="PTHR45138">
    <property type="entry name" value="REGULATORY COMPONENTS OF SENSORY TRANSDUCTION SYSTEM"/>
    <property type="match status" value="1"/>
</dbReference>
<dbReference type="InterPro" id="IPR043128">
    <property type="entry name" value="Rev_trsase/Diguanyl_cyclase"/>
</dbReference>
<feature type="domain" description="GGDEF" evidence="6">
    <location>
        <begin position="286"/>
        <end position="418"/>
    </location>
</feature>
<dbReference type="CDD" id="cd01949">
    <property type="entry name" value="GGDEF"/>
    <property type="match status" value="1"/>
</dbReference>
<name>A0A1Y1SJ79_9GAMM</name>
<dbReference type="Pfam" id="PF00990">
    <property type="entry name" value="GGDEF"/>
    <property type="match status" value="1"/>
</dbReference>
<keyword evidence="4" id="KW-0812">Transmembrane</keyword>
<evidence type="ECO:0000256" key="4">
    <source>
        <dbReference type="SAM" id="Phobius"/>
    </source>
</evidence>
<dbReference type="RefSeq" id="WP_083560193.1">
    <property type="nucleotide sequence ID" value="NZ_AQQV01000001.1"/>
</dbReference>
<dbReference type="GO" id="GO:0005886">
    <property type="term" value="C:plasma membrane"/>
    <property type="evidence" value="ECO:0007669"/>
    <property type="project" value="TreeGrafter"/>
</dbReference>
<dbReference type="Proteomes" id="UP000192342">
    <property type="component" value="Unassembled WGS sequence"/>
</dbReference>
<dbReference type="OrthoDB" id="9812260at2"/>
<dbReference type="InterPro" id="IPR000160">
    <property type="entry name" value="GGDEF_dom"/>
</dbReference>
<evidence type="ECO:0000313" key="8">
    <source>
        <dbReference type="Proteomes" id="UP000192342"/>
    </source>
</evidence>
<reference evidence="7 8" key="1">
    <citation type="submission" date="2013-04" db="EMBL/GenBank/DDBJ databases">
        <title>Oceanococcus atlanticus 22II-S10r2 Genome Sequencing.</title>
        <authorList>
            <person name="Lai Q."/>
            <person name="Li G."/>
            <person name="Shao Z."/>
        </authorList>
    </citation>
    <scope>NUCLEOTIDE SEQUENCE [LARGE SCALE GENOMIC DNA]</scope>
    <source>
        <strain evidence="7 8">22II-S10r2</strain>
    </source>
</reference>
<comment type="cofactor">
    <cofactor evidence="1">
        <name>Mg(2+)</name>
        <dbReference type="ChEBI" id="CHEBI:18420"/>
    </cofactor>
</comment>
<dbReference type="NCBIfam" id="TIGR00254">
    <property type="entry name" value="GGDEF"/>
    <property type="match status" value="1"/>
</dbReference>
<feature type="chain" id="PRO_5012847259" description="diguanylate cyclase" evidence="5">
    <location>
        <begin position="28"/>
        <end position="422"/>
    </location>
</feature>
<gene>
    <name evidence="7" type="ORF">ATO7_05200</name>
</gene>
<feature type="transmembrane region" description="Helical" evidence="4">
    <location>
        <begin position="147"/>
        <end position="171"/>
    </location>
</feature>
<proteinExistence type="predicted"/>
<dbReference type="GO" id="GO:1902201">
    <property type="term" value="P:negative regulation of bacterial-type flagellum-dependent cell motility"/>
    <property type="evidence" value="ECO:0007669"/>
    <property type="project" value="TreeGrafter"/>
</dbReference>
<protein>
    <recommendedName>
        <fullName evidence="2">diguanylate cyclase</fullName>
        <ecNumber evidence="2">2.7.7.65</ecNumber>
    </recommendedName>
</protein>
<dbReference type="SMART" id="SM00267">
    <property type="entry name" value="GGDEF"/>
    <property type="match status" value="1"/>
</dbReference>
<evidence type="ECO:0000256" key="5">
    <source>
        <dbReference type="SAM" id="SignalP"/>
    </source>
</evidence>
<dbReference type="PANTHER" id="PTHR45138:SF9">
    <property type="entry name" value="DIGUANYLATE CYCLASE DGCM-RELATED"/>
    <property type="match status" value="1"/>
</dbReference>
<evidence type="ECO:0000256" key="1">
    <source>
        <dbReference type="ARBA" id="ARBA00001946"/>
    </source>
</evidence>
<dbReference type="InterPro" id="IPR050469">
    <property type="entry name" value="Diguanylate_Cyclase"/>
</dbReference>
<dbReference type="InterPro" id="IPR029787">
    <property type="entry name" value="Nucleotide_cyclase"/>
</dbReference>
<dbReference type="Gene3D" id="3.30.70.270">
    <property type="match status" value="1"/>
</dbReference>
<evidence type="ECO:0000256" key="3">
    <source>
        <dbReference type="ARBA" id="ARBA00034247"/>
    </source>
</evidence>
<dbReference type="AlphaFoldDB" id="A0A1Y1SJ79"/>
<organism evidence="7 8">
    <name type="scientific">Oceanococcus atlanticus</name>
    <dbReference type="NCBI Taxonomy" id="1317117"/>
    <lineage>
        <taxon>Bacteria</taxon>
        <taxon>Pseudomonadati</taxon>
        <taxon>Pseudomonadota</taxon>
        <taxon>Gammaproteobacteria</taxon>
        <taxon>Chromatiales</taxon>
        <taxon>Oceanococcaceae</taxon>
        <taxon>Oceanococcus</taxon>
    </lineage>
</organism>
<dbReference type="EMBL" id="AQQV01000001">
    <property type="protein sequence ID" value="ORE89249.1"/>
    <property type="molecule type" value="Genomic_DNA"/>
</dbReference>
<dbReference type="GO" id="GO:0052621">
    <property type="term" value="F:diguanylate cyclase activity"/>
    <property type="evidence" value="ECO:0007669"/>
    <property type="project" value="UniProtKB-EC"/>
</dbReference>
<dbReference type="PROSITE" id="PS50887">
    <property type="entry name" value="GGDEF"/>
    <property type="match status" value="1"/>
</dbReference>
<feature type="transmembrane region" description="Helical" evidence="4">
    <location>
        <begin position="72"/>
        <end position="96"/>
    </location>
</feature>
<dbReference type="FunFam" id="3.30.70.270:FF:000001">
    <property type="entry name" value="Diguanylate cyclase domain protein"/>
    <property type="match status" value="1"/>
</dbReference>
<comment type="caution">
    <text evidence="7">The sequence shown here is derived from an EMBL/GenBank/DDBJ whole genome shotgun (WGS) entry which is preliminary data.</text>
</comment>
<dbReference type="SUPFAM" id="SSF55073">
    <property type="entry name" value="Nucleotide cyclase"/>
    <property type="match status" value="1"/>
</dbReference>
<evidence type="ECO:0000256" key="2">
    <source>
        <dbReference type="ARBA" id="ARBA00012528"/>
    </source>
</evidence>
<keyword evidence="5" id="KW-0732">Signal</keyword>